<dbReference type="OMA" id="SYLFNQT"/>
<dbReference type="PANTHER" id="PTHR14198">
    <property type="entry name" value="TRANSMEMBRANE 4 L6 FAMILY MEMBER 1-RELATED"/>
    <property type="match status" value="1"/>
</dbReference>
<keyword evidence="3 7" id="KW-0812">Transmembrane</keyword>
<sequence length="194" mass="20938">MCTGKCSRIIGVLLFPLGICAIVANLLLYFPNAQILEVDQITDFVWFFHGIVGAGLLAFLPAFMMLGAGGDGCCANRCGMLLSVLLSALGAAGGLYCVIISAMGLIQGPKCDTGNNMFIYPFRNTTEEENYLFNPEIWDTCREPENIVLWNIVLFSILLGIGAIQAILCLIQVINGLIGFLCGTCMRKRKTGVA</sequence>
<evidence type="ECO:0000256" key="3">
    <source>
        <dbReference type="ARBA" id="ARBA00022692"/>
    </source>
</evidence>
<evidence type="ECO:0000313" key="6">
    <source>
        <dbReference type="Proteomes" id="UP000186698"/>
    </source>
</evidence>
<dbReference type="GeneID" id="108707577"/>
<dbReference type="STRING" id="8355.A0A1L8HJI0"/>
<dbReference type="InterPro" id="IPR008661">
    <property type="entry name" value="L6_membrane"/>
</dbReference>
<keyword evidence="6" id="KW-1185">Reference proteome</keyword>
<dbReference type="CTD" id="108707577"/>
<dbReference type="RefSeq" id="XP_018101060.1">
    <property type="nucleotide sequence ID" value="XM_018245571.2"/>
</dbReference>
<dbReference type="AlphaFoldDB" id="A0A1L8HJI0"/>
<dbReference type="OrthoDB" id="9449742at2759"/>
<dbReference type="PaxDb" id="8355-A0A1L8HJI0"/>
<protein>
    <submittedName>
        <fullName evidence="7">Transmembrane 4 L6 family member 1</fullName>
    </submittedName>
</protein>
<evidence type="ECO:0000256" key="4">
    <source>
        <dbReference type="ARBA" id="ARBA00022989"/>
    </source>
</evidence>
<dbReference type="KEGG" id="xla:108707577"/>
<organism evidence="6 7">
    <name type="scientific">Xenopus laevis</name>
    <name type="common">African clawed frog</name>
    <dbReference type="NCBI Taxonomy" id="8355"/>
    <lineage>
        <taxon>Eukaryota</taxon>
        <taxon>Metazoa</taxon>
        <taxon>Chordata</taxon>
        <taxon>Craniata</taxon>
        <taxon>Vertebrata</taxon>
        <taxon>Euteleostomi</taxon>
        <taxon>Amphibia</taxon>
        <taxon>Batrachia</taxon>
        <taxon>Anura</taxon>
        <taxon>Pipoidea</taxon>
        <taxon>Pipidae</taxon>
        <taxon>Xenopodinae</taxon>
        <taxon>Xenopus</taxon>
        <taxon>Xenopus</taxon>
    </lineage>
</organism>
<comment type="subcellular location">
    <subcellularLocation>
        <location evidence="1">Membrane</location>
        <topology evidence="1">Multi-pass membrane protein</topology>
    </subcellularLocation>
</comment>
<dbReference type="PANTHER" id="PTHR14198:SF20">
    <property type="entry name" value="TRANSMEMBRANE 4 L SIX FAMILY MEMBER 1A"/>
    <property type="match status" value="1"/>
</dbReference>
<dbReference type="Bgee" id="108707577">
    <property type="expression patterns" value="Expressed in liver and 3 other cell types or tissues"/>
</dbReference>
<name>A0A1L8HJI0_XENLA</name>
<reference evidence="7" key="1">
    <citation type="submission" date="2025-08" db="UniProtKB">
        <authorList>
            <consortium name="RefSeq"/>
        </authorList>
    </citation>
    <scope>IDENTIFICATION</scope>
    <source>
        <strain evidence="7">J_2021</strain>
        <tissue evidence="7">Erythrocytes</tissue>
    </source>
</reference>
<evidence type="ECO:0000256" key="2">
    <source>
        <dbReference type="ARBA" id="ARBA00006193"/>
    </source>
</evidence>
<dbReference type="GO" id="GO:0016020">
    <property type="term" value="C:membrane"/>
    <property type="evidence" value="ECO:0000318"/>
    <property type="project" value="GO_Central"/>
</dbReference>
<evidence type="ECO:0000256" key="5">
    <source>
        <dbReference type="ARBA" id="ARBA00023136"/>
    </source>
</evidence>
<evidence type="ECO:0000313" key="7">
    <source>
        <dbReference type="RefSeq" id="XP_018101060.1"/>
    </source>
</evidence>
<keyword evidence="4" id="KW-1133">Transmembrane helix</keyword>
<dbReference type="Proteomes" id="UP000186698">
    <property type="component" value="Chromosome 2L"/>
</dbReference>
<proteinExistence type="inferred from homology"/>
<accession>A0A1L8HJI0</accession>
<comment type="similarity">
    <text evidence="2">Belongs to the L6 tetraspanin family.</text>
</comment>
<evidence type="ECO:0000256" key="1">
    <source>
        <dbReference type="ARBA" id="ARBA00004141"/>
    </source>
</evidence>
<gene>
    <name evidence="7" type="primary">LOC108707577</name>
</gene>
<keyword evidence="5" id="KW-0472">Membrane</keyword>
<dbReference type="Pfam" id="PF05805">
    <property type="entry name" value="L6_membrane"/>
    <property type="match status" value="1"/>
</dbReference>